<organism evidence="5">
    <name type="scientific">Thermocrispum agreste</name>
    <dbReference type="NCBI Taxonomy" id="37925"/>
    <lineage>
        <taxon>Bacteria</taxon>
        <taxon>Bacillati</taxon>
        <taxon>Actinomycetota</taxon>
        <taxon>Actinomycetes</taxon>
        <taxon>Pseudonocardiales</taxon>
        <taxon>Pseudonocardiaceae</taxon>
        <taxon>Thermocrispum</taxon>
    </lineage>
</organism>
<evidence type="ECO:0000256" key="3">
    <source>
        <dbReference type="SAM" id="MobiDB-lite"/>
    </source>
</evidence>
<evidence type="ECO:0000256" key="2">
    <source>
        <dbReference type="ARBA" id="ARBA00030171"/>
    </source>
</evidence>
<dbReference type="STRING" id="1111738.GCA_000427905_00326"/>
<dbReference type="AlphaFoldDB" id="A0A2W4ITH3"/>
<evidence type="ECO:0000313" key="5">
    <source>
        <dbReference type="EMBL" id="PZM90142.1"/>
    </source>
</evidence>
<dbReference type="PANTHER" id="PTHR35333">
    <property type="entry name" value="BETA-LACTAMASE"/>
    <property type="match status" value="1"/>
</dbReference>
<dbReference type="PANTHER" id="PTHR35333:SF3">
    <property type="entry name" value="BETA-LACTAMASE-TYPE TRANSPEPTIDASE FOLD CONTAINING PROTEIN"/>
    <property type="match status" value="1"/>
</dbReference>
<dbReference type="GO" id="GO:0030655">
    <property type="term" value="P:beta-lactam antibiotic catabolic process"/>
    <property type="evidence" value="ECO:0007669"/>
    <property type="project" value="InterPro"/>
</dbReference>
<proteinExistence type="predicted"/>
<keyword evidence="5" id="KW-0378">Hydrolase</keyword>
<feature type="region of interest" description="Disordered" evidence="3">
    <location>
        <begin position="1"/>
        <end position="38"/>
    </location>
</feature>
<dbReference type="GO" id="GO:0046677">
    <property type="term" value="P:response to antibiotic"/>
    <property type="evidence" value="ECO:0007669"/>
    <property type="project" value="InterPro"/>
</dbReference>
<evidence type="ECO:0000259" key="4">
    <source>
        <dbReference type="Pfam" id="PF13354"/>
    </source>
</evidence>
<feature type="domain" description="Beta-lactamase class A catalytic" evidence="4">
    <location>
        <begin position="101"/>
        <end position="316"/>
    </location>
</feature>
<dbReference type="EMBL" id="QGUI01000892">
    <property type="protein sequence ID" value="PZM90142.1"/>
    <property type="molecule type" value="Genomic_DNA"/>
</dbReference>
<dbReference type="PROSITE" id="PS51318">
    <property type="entry name" value="TAT"/>
    <property type="match status" value="1"/>
</dbReference>
<reference evidence="5" key="1">
    <citation type="submission" date="2018-05" db="EMBL/GenBank/DDBJ databases">
        <authorList>
            <person name="Lanie J.A."/>
            <person name="Ng W.-L."/>
            <person name="Kazmierczak K.M."/>
            <person name="Andrzejewski T.M."/>
            <person name="Davidsen T.M."/>
            <person name="Wayne K.J."/>
            <person name="Tettelin H."/>
            <person name="Glass J.I."/>
            <person name="Rusch D."/>
            <person name="Podicherti R."/>
            <person name="Tsui H.-C.T."/>
            <person name="Winkler M.E."/>
        </authorList>
    </citation>
    <scope>NUCLEOTIDE SEQUENCE</scope>
    <source>
        <strain evidence="5">ZC4RG45</strain>
    </source>
</reference>
<protein>
    <recommendedName>
        <fullName evidence="1">Beta-lactamase</fullName>
    </recommendedName>
    <alternativeName>
        <fullName evidence="2">Penicillinase</fullName>
    </alternativeName>
</protein>
<gene>
    <name evidence="5" type="ORF">DIU77_18295</name>
</gene>
<dbReference type="InterPro" id="IPR000871">
    <property type="entry name" value="Beta-lactam_class-A"/>
</dbReference>
<dbReference type="GO" id="GO:0008800">
    <property type="term" value="F:beta-lactamase activity"/>
    <property type="evidence" value="ECO:0007669"/>
    <property type="project" value="InterPro"/>
</dbReference>
<accession>A0A2W4ITH3</accession>
<evidence type="ECO:0000256" key="1">
    <source>
        <dbReference type="ARBA" id="ARBA00018879"/>
    </source>
</evidence>
<dbReference type="InterPro" id="IPR045155">
    <property type="entry name" value="Beta-lactam_cat"/>
</dbReference>
<sequence>MPGRSPGGSFPHRFHRAEPDHGRGHPMTASQRDGGRSGISRATLLRGTVAAGAAIAGATVAGNAAPAAAVDLGGSPVQKIRRVYRRETRRAGGRWLSYVTLHTGEAEPVVVIDEDRDTEIRAASVNKLAMAVAVMDKVDRGDLRLDQRLELTQADIEIDPDTSGIWHLQKVYGDRLTLANVLVTLLVASENSALPLIARVCPRDELNGILAAKGFTVTRVSEHDQDPDQFFHGSTTPAEMHRLLTGLTQHTLLSAESCDFLLSIMRWTEPGYTDGIRRLMSSQERIRVAAKYGAYEDRRHEVGVIYDRDGAPTLIFSLFAAELSDQANYGATHPAVEARSVIGRAMLDAVDEL</sequence>
<dbReference type="SUPFAM" id="SSF56601">
    <property type="entry name" value="beta-lactamase/transpeptidase-like"/>
    <property type="match status" value="1"/>
</dbReference>
<name>A0A2W4ITH3_9PSEU</name>
<dbReference type="Gene3D" id="3.40.710.10">
    <property type="entry name" value="DD-peptidase/beta-lactamase superfamily"/>
    <property type="match status" value="1"/>
</dbReference>
<dbReference type="InterPro" id="IPR012338">
    <property type="entry name" value="Beta-lactam/transpept-like"/>
</dbReference>
<comment type="caution">
    <text evidence="5">The sequence shown here is derived from an EMBL/GenBank/DDBJ whole genome shotgun (WGS) entry which is preliminary data.</text>
</comment>
<dbReference type="InterPro" id="IPR006311">
    <property type="entry name" value="TAT_signal"/>
</dbReference>
<dbReference type="Pfam" id="PF13354">
    <property type="entry name" value="Beta-lactamase2"/>
    <property type="match status" value="1"/>
</dbReference>